<evidence type="ECO:0000259" key="6">
    <source>
        <dbReference type="PROSITE" id="PS51443"/>
    </source>
</evidence>
<dbReference type="GO" id="GO:0010038">
    <property type="term" value="P:response to metal ion"/>
    <property type="evidence" value="ECO:0007669"/>
    <property type="project" value="InterPro"/>
</dbReference>
<dbReference type="EC" id="2.3.2.15" evidence="1"/>
<dbReference type="GO" id="GO:0046938">
    <property type="term" value="P:phytochelatin biosynthetic process"/>
    <property type="evidence" value="ECO:0007669"/>
    <property type="project" value="InterPro"/>
</dbReference>
<feature type="region of interest" description="Disordered" evidence="5">
    <location>
        <begin position="173"/>
        <end position="196"/>
    </location>
</feature>
<dbReference type="Gene3D" id="3.90.70.30">
    <property type="entry name" value="Phytochelatin synthase, N-terminal domain"/>
    <property type="match status" value="1"/>
</dbReference>
<sequence>MAKGFLQTLGCLEPQSELTYCGPASLVTVLNSLRVDPGKIWKGSFRWYAPEMLADEEVLNDIKVDGIIFEKFIQLIPEDKVKVESFSASESSFHEFKQAVVEMCSSSECLLITSYSRQVLRQSGDGHYSPIGAYHEETNSILVLDVARYKYSPHWVSRSLLWAAMKAIDKESGKSRGIPTRLPISGSDNNSQSKKC</sequence>
<dbReference type="OrthoDB" id="448954at2759"/>
<dbReference type="InterPro" id="IPR007719">
    <property type="entry name" value="PCS_N"/>
</dbReference>
<reference evidence="7" key="1">
    <citation type="submission" date="2022-04" db="EMBL/GenBank/DDBJ databases">
        <title>Carnegiea gigantea Genome sequencing and assembly v2.</title>
        <authorList>
            <person name="Copetti D."/>
            <person name="Sanderson M.J."/>
            <person name="Burquez A."/>
            <person name="Wojciechowski M.F."/>
        </authorList>
    </citation>
    <scope>NUCLEOTIDE SEQUENCE</scope>
    <source>
        <strain evidence="7">SGP5-SGP5p</strain>
        <tissue evidence="7">Aerial part</tissue>
    </source>
</reference>
<dbReference type="Pfam" id="PF05023">
    <property type="entry name" value="Phytochelatin"/>
    <property type="match status" value="1"/>
</dbReference>
<evidence type="ECO:0000256" key="4">
    <source>
        <dbReference type="ARBA" id="ARBA00022723"/>
    </source>
</evidence>
<keyword evidence="3" id="KW-0808">Transferase</keyword>
<comment type="caution">
    <text evidence="7">The sequence shown here is derived from an EMBL/GenBank/DDBJ whole genome shotgun (WGS) entry which is preliminary data.</text>
</comment>
<dbReference type="EMBL" id="JAKOGI010000127">
    <property type="protein sequence ID" value="KAJ8443042.1"/>
    <property type="molecule type" value="Genomic_DNA"/>
</dbReference>
<dbReference type="Proteomes" id="UP001153076">
    <property type="component" value="Unassembled WGS sequence"/>
</dbReference>
<evidence type="ECO:0000313" key="8">
    <source>
        <dbReference type="Proteomes" id="UP001153076"/>
    </source>
</evidence>
<protein>
    <recommendedName>
        <fullName evidence="1">glutathione gamma-glutamylcysteinyltransferase</fullName>
        <ecNumber evidence="1">2.3.2.15</ecNumber>
    </recommendedName>
</protein>
<evidence type="ECO:0000256" key="1">
    <source>
        <dbReference type="ARBA" id="ARBA00012468"/>
    </source>
</evidence>
<dbReference type="GO" id="GO:0016756">
    <property type="term" value="F:glutathione gamma-glutamylcysteinyltransferase activity"/>
    <property type="evidence" value="ECO:0007669"/>
    <property type="project" value="UniProtKB-EC"/>
</dbReference>
<organism evidence="7 8">
    <name type="scientific">Carnegiea gigantea</name>
    <dbReference type="NCBI Taxonomy" id="171969"/>
    <lineage>
        <taxon>Eukaryota</taxon>
        <taxon>Viridiplantae</taxon>
        <taxon>Streptophyta</taxon>
        <taxon>Embryophyta</taxon>
        <taxon>Tracheophyta</taxon>
        <taxon>Spermatophyta</taxon>
        <taxon>Magnoliopsida</taxon>
        <taxon>eudicotyledons</taxon>
        <taxon>Gunneridae</taxon>
        <taxon>Pentapetalae</taxon>
        <taxon>Caryophyllales</taxon>
        <taxon>Cactineae</taxon>
        <taxon>Cactaceae</taxon>
        <taxon>Cactoideae</taxon>
        <taxon>Echinocereeae</taxon>
        <taxon>Carnegiea</taxon>
    </lineage>
</organism>
<name>A0A9Q1KHW4_9CARY</name>
<dbReference type="SUPFAM" id="SSF54001">
    <property type="entry name" value="Cysteine proteinases"/>
    <property type="match status" value="1"/>
</dbReference>
<dbReference type="InterPro" id="IPR038156">
    <property type="entry name" value="PCS_N_sf"/>
</dbReference>
<dbReference type="InterPro" id="IPR038765">
    <property type="entry name" value="Papain-like_cys_pep_sf"/>
</dbReference>
<feature type="domain" description="Peptidase C83" evidence="6">
    <location>
        <begin position="1"/>
        <end position="186"/>
    </location>
</feature>
<dbReference type="AlphaFoldDB" id="A0A9Q1KHW4"/>
<keyword evidence="2" id="KW-0104">Cadmium</keyword>
<proteinExistence type="predicted"/>
<dbReference type="InterPro" id="IPR040409">
    <property type="entry name" value="PCS-like"/>
</dbReference>
<evidence type="ECO:0000256" key="2">
    <source>
        <dbReference type="ARBA" id="ARBA00022539"/>
    </source>
</evidence>
<keyword evidence="4" id="KW-0479">Metal-binding</keyword>
<gene>
    <name evidence="7" type="ORF">Cgig2_004247</name>
</gene>
<evidence type="ECO:0000256" key="5">
    <source>
        <dbReference type="SAM" id="MobiDB-lite"/>
    </source>
</evidence>
<evidence type="ECO:0000256" key="3">
    <source>
        <dbReference type="ARBA" id="ARBA00022679"/>
    </source>
</evidence>
<keyword evidence="8" id="KW-1185">Reference proteome</keyword>
<feature type="compositionally biased region" description="Polar residues" evidence="5">
    <location>
        <begin position="186"/>
        <end position="196"/>
    </location>
</feature>
<dbReference type="PANTHER" id="PTHR33447">
    <property type="entry name" value="GLUTATHIONE GAMMA-GLUTAMYLCYSTEINYLTRANSFERASE"/>
    <property type="match status" value="1"/>
</dbReference>
<dbReference type="PROSITE" id="PS51443">
    <property type="entry name" value="PCS"/>
    <property type="match status" value="1"/>
</dbReference>
<dbReference type="GO" id="GO:0046872">
    <property type="term" value="F:metal ion binding"/>
    <property type="evidence" value="ECO:0007669"/>
    <property type="project" value="UniProtKB-KW"/>
</dbReference>
<evidence type="ECO:0000313" key="7">
    <source>
        <dbReference type="EMBL" id="KAJ8443042.1"/>
    </source>
</evidence>
<accession>A0A9Q1KHW4</accession>